<proteinExistence type="predicted"/>
<dbReference type="AlphaFoldDB" id="A0A0R3KQZ5"/>
<dbReference type="EMBL" id="LLXZ01000186">
    <property type="protein sequence ID" value="KRQ98070.1"/>
    <property type="molecule type" value="Genomic_DNA"/>
</dbReference>
<reference evidence="1 2" key="1">
    <citation type="submission" date="2014-03" db="EMBL/GenBank/DDBJ databases">
        <title>Bradyrhizobium valentinum sp. nov., isolated from effective nodules of Lupinus mariae-josephae, a lupine endemic of basic-lime soils in Eastern Spain.</title>
        <authorList>
            <person name="Duran D."/>
            <person name="Rey L."/>
            <person name="Navarro A."/>
            <person name="Busquets A."/>
            <person name="Imperial J."/>
            <person name="Ruiz-Argueso T."/>
        </authorList>
    </citation>
    <scope>NUCLEOTIDE SEQUENCE [LARGE SCALE GENOMIC DNA]</scope>
    <source>
        <strain evidence="1 2">PAC68</strain>
    </source>
</reference>
<sequence>MTRVEGALLLIKQHSPLDYARITRELERVWVCLLPQRLGEYSHSLRACILDERSVADPATALEQIASTIVHEATHARLERCGIEYEEQRRARIEAICFRRELAFAVRLPDSAELQEGIVRCLEWYPANPEQFSDAHFEKTHAEGAAEALRYLEAPDWFIRAFSISLPIFRRARRFFRFEWRRSGRPLQARKMKPCEQGDIIDPNVWRLPPDKL</sequence>
<organism evidence="1 2">
    <name type="scientific">Bradyrhizobium jicamae</name>
    <dbReference type="NCBI Taxonomy" id="280332"/>
    <lineage>
        <taxon>Bacteria</taxon>
        <taxon>Pseudomonadati</taxon>
        <taxon>Pseudomonadota</taxon>
        <taxon>Alphaproteobacteria</taxon>
        <taxon>Hyphomicrobiales</taxon>
        <taxon>Nitrobacteraceae</taxon>
        <taxon>Bradyrhizobium</taxon>
    </lineage>
</organism>
<dbReference type="OrthoDB" id="8077621at2"/>
<accession>A0A0R3KQZ5</accession>
<evidence type="ECO:0000313" key="1">
    <source>
        <dbReference type="EMBL" id="KRQ98070.1"/>
    </source>
</evidence>
<name>A0A0R3KQZ5_9BRAD</name>
<dbReference type="Proteomes" id="UP000050863">
    <property type="component" value="Unassembled WGS sequence"/>
</dbReference>
<dbReference type="RefSeq" id="WP_057839177.1">
    <property type="nucleotide sequence ID" value="NZ_LLXZ01000186.1"/>
</dbReference>
<gene>
    <name evidence="1" type="ORF">CQ12_36170</name>
</gene>
<keyword evidence="2" id="KW-1185">Reference proteome</keyword>
<comment type="caution">
    <text evidence="1">The sequence shown here is derived from an EMBL/GenBank/DDBJ whole genome shotgun (WGS) entry which is preliminary data.</text>
</comment>
<protein>
    <submittedName>
        <fullName evidence="1">Uncharacterized protein</fullName>
    </submittedName>
</protein>
<evidence type="ECO:0000313" key="2">
    <source>
        <dbReference type="Proteomes" id="UP000050863"/>
    </source>
</evidence>